<sequence length="437" mass="49703">MSVEQYFAVGLAIAIVGGWLFDWLMHTVAIIYGIRRLHRQLPTPSPEDLPGVSIIKPLVGVDPHLYANLESFFKLQYPNFEILFCVQEESDPAIMIVQKLMELYPKVDAKLFIGIKYICPNGKINNMIKAYEAAKNENLLISDSCIKMNENTLMEMVCCMKPDVGMVVQMPFFENRPKLGFASVYEKVYFATFNARSTLGGFATGINACTGMSCLFRREPVDKAGGLAPLGQYLSEDYILNHTITQAGYKSVLCTSTAQQNSGCSSVSSFHKRIIRWSQLRIALLPHLIILEPLSECMLMGACASWAIEYLFGISSMGVFLMHILLWFLLDYTLLRIVENGPLPFSKFEFVVAWLMRETLALFLTLQSHRNTIVKWRHKQYKLNWGGKIEELNNNQVTTSLRLDNSEVYERSSTRCDYLTLNRNGKTFVSEAFRYSL</sequence>
<evidence type="ECO:0000256" key="6">
    <source>
        <dbReference type="ARBA" id="ARBA00022676"/>
    </source>
</evidence>
<dbReference type="Proteomes" id="UP000683360">
    <property type="component" value="Unassembled WGS sequence"/>
</dbReference>
<keyword evidence="9 11" id="KW-1133">Transmembrane helix</keyword>
<dbReference type="Gene3D" id="3.90.550.10">
    <property type="entry name" value="Spore Coat Polysaccharide Biosynthesis Protein SpsA, Chain A"/>
    <property type="match status" value="1"/>
</dbReference>
<evidence type="ECO:0000256" key="11">
    <source>
        <dbReference type="SAM" id="Phobius"/>
    </source>
</evidence>
<comment type="pathway">
    <text evidence="3">Sphingolipid metabolism.</text>
</comment>
<evidence type="ECO:0000256" key="5">
    <source>
        <dbReference type="ARBA" id="ARBA00012699"/>
    </source>
</evidence>
<dbReference type="CDD" id="cd02520">
    <property type="entry name" value="Glucosylceramide_synthase"/>
    <property type="match status" value="1"/>
</dbReference>
<proteinExistence type="inferred from homology"/>
<dbReference type="PANTHER" id="PTHR12726:SF0">
    <property type="entry name" value="CERAMIDE GLUCOSYLTRANSFERASE"/>
    <property type="match status" value="1"/>
</dbReference>
<evidence type="ECO:0000256" key="2">
    <source>
        <dbReference type="ARBA" id="ARBA00004760"/>
    </source>
</evidence>
<dbReference type="PANTHER" id="PTHR12726">
    <property type="entry name" value="CERAMIDE GLUCOSYLTRANSFERASE"/>
    <property type="match status" value="1"/>
</dbReference>
<feature type="transmembrane region" description="Helical" evidence="11">
    <location>
        <begin position="6"/>
        <end position="32"/>
    </location>
</feature>
<comment type="subcellular location">
    <subcellularLocation>
        <location evidence="1">Membrane</location>
        <topology evidence="1">Multi-pass membrane protein</topology>
    </subcellularLocation>
</comment>
<gene>
    <name evidence="12" type="ORF">MEDL_16567</name>
</gene>
<name>A0A8S3R469_MYTED</name>
<dbReference type="InterPro" id="IPR025993">
    <property type="entry name" value="Ceramide_glucosylTrfase"/>
</dbReference>
<dbReference type="EMBL" id="CAJPWZ010000873">
    <property type="protein sequence ID" value="CAG2201986.1"/>
    <property type="molecule type" value="Genomic_DNA"/>
</dbReference>
<dbReference type="OrthoDB" id="1483400at2759"/>
<dbReference type="GO" id="GO:0006679">
    <property type="term" value="P:glucosylceramide biosynthetic process"/>
    <property type="evidence" value="ECO:0007669"/>
    <property type="project" value="TreeGrafter"/>
</dbReference>
<evidence type="ECO:0000256" key="9">
    <source>
        <dbReference type="ARBA" id="ARBA00022989"/>
    </source>
</evidence>
<comment type="pathway">
    <text evidence="2">Lipid metabolism; sphingolipid metabolism.</text>
</comment>
<comment type="similarity">
    <text evidence="4">Belongs to the glycosyltransferase 2 family.</text>
</comment>
<evidence type="ECO:0000256" key="1">
    <source>
        <dbReference type="ARBA" id="ARBA00004141"/>
    </source>
</evidence>
<accession>A0A8S3R469</accession>
<organism evidence="12 13">
    <name type="scientific">Mytilus edulis</name>
    <name type="common">Blue mussel</name>
    <dbReference type="NCBI Taxonomy" id="6550"/>
    <lineage>
        <taxon>Eukaryota</taxon>
        <taxon>Metazoa</taxon>
        <taxon>Spiralia</taxon>
        <taxon>Lophotrochozoa</taxon>
        <taxon>Mollusca</taxon>
        <taxon>Bivalvia</taxon>
        <taxon>Autobranchia</taxon>
        <taxon>Pteriomorphia</taxon>
        <taxon>Mytilida</taxon>
        <taxon>Mytiloidea</taxon>
        <taxon>Mytilidae</taxon>
        <taxon>Mytilinae</taxon>
        <taxon>Mytilus</taxon>
    </lineage>
</organism>
<evidence type="ECO:0000256" key="7">
    <source>
        <dbReference type="ARBA" id="ARBA00022679"/>
    </source>
</evidence>
<keyword evidence="6 12" id="KW-0328">Glycosyltransferase</keyword>
<keyword evidence="13" id="KW-1185">Reference proteome</keyword>
<dbReference type="GO" id="GO:0008120">
    <property type="term" value="F:ceramide glucosyltransferase activity"/>
    <property type="evidence" value="ECO:0007669"/>
    <property type="project" value="UniProtKB-EC"/>
</dbReference>
<feature type="transmembrane region" description="Helical" evidence="11">
    <location>
        <begin position="310"/>
        <end position="330"/>
    </location>
</feature>
<evidence type="ECO:0000256" key="8">
    <source>
        <dbReference type="ARBA" id="ARBA00022692"/>
    </source>
</evidence>
<protein>
    <recommendedName>
        <fullName evidence="5">ceramide glucosyltransferase</fullName>
        <ecNumber evidence="5">2.4.1.80</ecNumber>
    </recommendedName>
</protein>
<dbReference type="InterPro" id="IPR029044">
    <property type="entry name" value="Nucleotide-diphossugar_trans"/>
</dbReference>
<reference evidence="12" key="1">
    <citation type="submission" date="2021-03" db="EMBL/GenBank/DDBJ databases">
        <authorList>
            <person name="Bekaert M."/>
        </authorList>
    </citation>
    <scope>NUCLEOTIDE SEQUENCE</scope>
</reference>
<dbReference type="Pfam" id="PF13506">
    <property type="entry name" value="Glyco_transf_21"/>
    <property type="match status" value="1"/>
</dbReference>
<dbReference type="GO" id="GO:0016020">
    <property type="term" value="C:membrane"/>
    <property type="evidence" value="ECO:0007669"/>
    <property type="project" value="UniProtKB-SubCell"/>
</dbReference>
<evidence type="ECO:0000313" key="13">
    <source>
        <dbReference type="Proteomes" id="UP000683360"/>
    </source>
</evidence>
<evidence type="ECO:0000256" key="4">
    <source>
        <dbReference type="ARBA" id="ARBA00006739"/>
    </source>
</evidence>
<evidence type="ECO:0000256" key="3">
    <source>
        <dbReference type="ARBA" id="ARBA00004991"/>
    </source>
</evidence>
<dbReference type="AlphaFoldDB" id="A0A8S3R469"/>
<keyword evidence="7 12" id="KW-0808">Transferase</keyword>
<comment type="caution">
    <text evidence="12">The sequence shown here is derived from an EMBL/GenBank/DDBJ whole genome shotgun (WGS) entry which is preliminary data.</text>
</comment>
<evidence type="ECO:0000256" key="10">
    <source>
        <dbReference type="ARBA" id="ARBA00023136"/>
    </source>
</evidence>
<evidence type="ECO:0000313" key="12">
    <source>
        <dbReference type="EMBL" id="CAG2201986.1"/>
    </source>
</evidence>
<dbReference type="SUPFAM" id="SSF53448">
    <property type="entry name" value="Nucleotide-diphospho-sugar transferases"/>
    <property type="match status" value="1"/>
</dbReference>
<dbReference type="EC" id="2.4.1.80" evidence="5"/>
<keyword evidence="8 11" id="KW-0812">Transmembrane</keyword>
<keyword evidence="10 11" id="KW-0472">Membrane</keyword>